<evidence type="ECO:0000313" key="2">
    <source>
        <dbReference type="Proteomes" id="UP000239872"/>
    </source>
</evidence>
<keyword evidence="2" id="KW-1185">Reference proteome</keyword>
<reference evidence="1 2" key="1">
    <citation type="submission" date="2018-01" db="EMBL/GenBank/DDBJ databases">
        <title>A novel member of the phylum Bacteroidetes isolated from glacier ice.</title>
        <authorList>
            <person name="Liu Q."/>
            <person name="Xin Y.-H."/>
        </authorList>
    </citation>
    <scope>NUCLEOTIDE SEQUENCE [LARGE SCALE GENOMIC DNA]</scope>
    <source>
        <strain evidence="1 2">RB1R16</strain>
    </source>
</reference>
<dbReference type="InterPro" id="IPR019587">
    <property type="entry name" value="Polyketide_cyclase/dehydratase"/>
</dbReference>
<dbReference type="AlphaFoldDB" id="A0A2S7SXB5"/>
<dbReference type="Proteomes" id="UP000239872">
    <property type="component" value="Unassembled WGS sequence"/>
</dbReference>
<accession>A0A2S7SXB5</accession>
<dbReference type="RefSeq" id="WP_105038452.1">
    <property type="nucleotide sequence ID" value="NZ_PPSL01000002.1"/>
</dbReference>
<dbReference type="InterPro" id="IPR023393">
    <property type="entry name" value="START-like_dom_sf"/>
</dbReference>
<dbReference type="Gene3D" id="3.30.530.20">
    <property type="match status" value="1"/>
</dbReference>
<organism evidence="1 2">
    <name type="scientific">Flavipsychrobacter stenotrophus</name>
    <dbReference type="NCBI Taxonomy" id="2077091"/>
    <lineage>
        <taxon>Bacteria</taxon>
        <taxon>Pseudomonadati</taxon>
        <taxon>Bacteroidota</taxon>
        <taxon>Chitinophagia</taxon>
        <taxon>Chitinophagales</taxon>
        <taxon>Chitinophagaceae</taxon>
        <taxon>Flavipsychrobacter</taxon>
    </lineage>
</organism>
<protein>
    <submittedName>
        <fullName evidence="1">Polyketide cyclase</fullName>
    </submittedName>
</protein>
<dbReference type="OrthoDB" id="9807923at2"/>
<evidence type="ECO:0000313" key="1">
    <source>
        <dbReference type="EMBL" id="PQJ11572.1"/>
    </source>
</evidence>
<dbReference type="SUPFAM" id="SSF55961">
    <property type="entry name" value="Bet v1-like"/>
    <property type="match status" value="1"/>
</dbReference>
<sequence>MKIVKMILLVLVAIIVIALIAAAFMKKDFNIEREVTINKSRQEVFDYIKVLKNQTHYSKWVMMDPNAKMEYRGTDGAVGSVSAWDSENKNVGKGEQEIMKLADGQKMDLEVRFKKPFESKADAYMTTEDAGPNQTKVKWGFHSKMAWPTNLFTAMMNMEKMVGDDLQTGLTNLKGVMEK</sequence>
<comment type="caution">
    <text evidence="1">The sequence shown here is derived from an EMBL/GenBank/DDBJ whole genome shotgun (WGS) entry which is preliminary data.</text>
</comment>
<dbReference type="Pfam" id="PF10604">
    <property type="entry name" value="Polyketide_cyc2"/>
    <property type="match status" value="1"/>
</dbReference>
<gene>
    <name evidence="1" type="ORF">CJD36_007180</name>
</gene>
<dbReference type="EMBL" id="PPSL01000002">
    <property type="protein sequence ID" value="PQJ11572.1"/>
    <property type="molecule type" value="Genomic_DNA"/>
</dbReference>
<name>A0A2S7SXB5_9BACT</name>
<proteinExistence type="predicted"/>
<dbReference type="CDD" id="cd07818">
    <property type="entry name" value="SRPBCC_1"/>
    <property type="match status" value="1"/>
</dbReference>